<proteinExistence type="inferred from homology"/>
<evidence type="ECO:0000313" key="7">
    <source>
        <dbReference type="EMBL" id="CAH2080032.1"/>
    </source>
</evidence>
<feature type="domain" description="PWWP" evidence="6">
    <location>
        <begin position="144"/>
        <end position="205"/>
    </location>
</feature>
<evidence type="ECO:0000256" key="5">
    <source>
        <dbReference type="SAM" id="MobiDB-lite"/>
    </source>
</evidence>
<keyword evidence="2" id="KW-0804">Transcription</keyword>
<dbReference type="GO" id="GO:0006355">
    <property type="term" value="P:regulation of DNA-templated transcription"/>
    <property type="evidence" value="ECO:0007669"/>
    <property type="project" value="UniProtKB-ARBA"/>
</dbReference>
<feature type="region of interest" description="Disordered" evidence="5">
    <location>
        <begin position="419"/>
        <end position="619"/>
    </location>
</feature>
<feature type="compositionally biased region" description="Basic and acidic residues" evidence="5">
    <location>
        <begin position="843"/>
        <end position="852"/>
    </location>
</feature>
<dbReference type="SMART" id="SM00293">
    <property type="entry name" value="PWWP"/>
    <property type="match status" value="1"/>
</dbReference>
<evidence type="ECO:0000256" key="1">
    <source>
        <dbReference type="ARBA" id="ARBA00023015"/>
    </source>
</evidence>
<feature type="compositionally biased region" description="Basic and acidic residues" evidence="5">
    <location>
        <begin position="356"/>
        <end position="367"/>
    </location>
</feature>
<keyword evidence="8" id="KW-1185">Reference proteome</keyword>
<feature type="compositionally biased region" description="Basic and acidic residues" evidence="5">
    <location>
        <begin position="495"/>
        <end position="504"/>
    </location>
</feature>
<evidence type="ECO:0000256" key="2">
    <source>
        <dbReference type="ARBA" id="ARBA00023163"/>
    </source>
</evidence>
<dbReference type="InterPro" id="IPR052657">
    <property type="entry name" value="PDP_family_Arabidopsis"/>
</dbReference>
<sequence>MGFAARKVASTRTFFFSLNMEMEVVLGIGEEARPKACTSEIGSAKRQDGSGEDSTQENGVRVSENGAGDDDDNKSKDNVVVETENLNGSGVVEDRVMNGVSSLLKLKQDVNKDDNLQEEKEIAGDEAKAEEDEEGEEEEHGYNVGDFVWGKIKNHPWWPGQIYDPSEASDLALKIKQKGKLLVAYFGDCSFAWCGPSQLKPFAESFKDCSNVSNSRGFLSAVEEAVEEMGRHVERLLLCDCGEEEEKEKLDNRKVKNAGIKEGVAVRDVRREMISSLLVGKPEGILEDVKGFAESASFSGLLELEILKRKVSAFYRSKRGYGLTEYHEPQSVPGLEDKNDDDDDDDDDEDEEEKIDDGIKRLSKGKEEEEEGALGPQGSLQRSLEKCSGFPDHRLQHRRKQKSIAEILENESGAKVRFETEAEDGNVKSSRRKVKRHDEVNGELATVSTTKPRRRRMSEVSTVEDDGGGNQVEENSEGKTVSRKRKKKDEDDDGSGDREESEKENLDDETDNDSTPLASLRKKVRFAASSAGDGEISVQTTKRERKKSKYLSPEYLSDFSSKRKKKSNIEPESPKVLTQSQESQVEEQMTNASDSLVAVEVEEEDKVDSPSLLENGIGHQELSEELSNAVDFLRLGATPEEIRDLIRVSALGTQYPKDSSSEDMVREFMSIYRSFTYHEGANRKFLGSYKSSETDKEELNGTGKAETSGKESRKYKKRKAKEQTEEVEQIGKEENETDKKERKPKSKKQAGEEEETRKESSETAKKERKRKKPESKKQTDEEEETLKESIESTKKERKKRKKSESKKLADEEEETVKESKESKESKKKERKAKKRKDEEEELRNETEKSEKKEKKKREGKSKKQEVDKRKIETEKEFSGAELLVTFGPGSSLPKKEDLIETYKKFGALDEERTDMFDTNFYARVTFLNIADGERAFESSQEKCPFTSTSTVKFRLKYPNERTEEKKAEAEIAETTMDMEYVKKKLEEMRSLVDGVMTEEAKVKLEDEMVNLLEKVRSMRSS</sequence>
<feature type="compositionally biased region" description="Basic and acidic residues" evidence="5">
    <location>
        <begin position="816"/>
        <end position="827"/>
    </location>
</feature>
<dbReference type="CDD" id="cd05162">
    <property type="entry name" value="PWWP"/>
    <property type="match status" value="1"/>
</dbReference>
<keyword evidence="1" id="KW-0805">Transcription regulation</keyword>
<feature type="region of interest" description="Disordered" evidence="5">
    <location>
        <begin position="682"/>
        <end position="870"/>
    </location>
</feature>
<dbReference type="GO" id="GO:0035098">
    <property type="term" value="C:ESC/E(Z) complex"/>
    <property type="evidence" value="ECO:0007669"/>
    <property type="project" value="UniProtKB-ARBA"/>
</dbReference>
<gene>
    <name evidence="7" type="ORF">TAV2_LOCUS24072</name>
</gene>
<name>A0AAU9T6R6_THLAR</name>
<dbReference type="GO" id="GO:0040029">
    <property type="term" value="P:epigenetic regulation of gene expression"/>
    <property type="evidence" value="ECO:0007669"/>
    <property type="project" value="UniProtKB-ARBA"/>
</dbReference>
<evidence type="ECO:0000313" key="8">
    <source>
        <dbReference type="Proteomes" id="UP000836841"/>
    </source>
</evidence>
<feature type="region of interest" description="Disordered" evidence="5">
    <location>
        <begin position="114"/>
        <end position="140"/>
    </location>
</feature>
<organism evidence="7 8">
    <name type="scientific">Thlaspi arvense</name>
    <name type="common">Field penny-cress</name>
    <dbReference type="NCBI Taxonomy" id="13288"/>
    <lineage>
        <taxon>Eukaryota</taxon>
        <taxon>Viridiplantae</taxon>
        <taxon>Streptophyta</taxon>
        <taxon>Embryophyta</taxon>
        <taxon>Tracheophyta</taxon>
        <taxon>Spermatophyta</taxon>
        <taxon>Magnoliopsida</taxon>
        <taxon>eudicotyledons</taxon>
        <taxon>Gunneridae</taxon>
        <taxon>Pentapetalae</taxon>
        <taxon>rosids</taxon>
        <taxon>malvids</taxon>
        <taxon>Brassicales</taxon>
        <taxon>Brassicaceae</taxon>
        <taxon>Thlaspideae</taxon>
        <taxon>Thlaspi</taxon>
    </lineage>
</organism>
<dbReference type="AlphaFoldDB" id="A0AAU9T6R6"/>
<feature type="compositionally biased region" description="Polar residues" evidence="5">
    <location>
        <begin position="576"/>
        <end position="594"/>
    </location>
</feature>
<dbReference type="EMBL" id="OU466863">
    <property type="protein sequence ID" value="CAH2080032.1"/>
    <property type="molecule type" value="Genomic_DNA"/>
</dbReference>
<comment type="similarity">
    <text evidence="4">Belongs to the PDP family.</text>
</comment>
<feature type="compositionally biased region" description="Basic and acidic residues" evidence="5">
    <location>
        <begin position="861"/>
        <end position="870"/>
    </location>
</feature>
<reference evidence="7 8" key="1">
    <citation type="submission" date="2022-03" db="EMBL/GenBank/DDBJ databases">
        <authorList>
            <person name="Nunn A."/>
            <person name="Chopra R."/>
            <person name="Nunn A."/>
            <person name="Contreras Garrido A."/>
        </authorList>
    </citation>
    <scope>NUCLEOTIDE SEQUENCE [LARGE SCALE GENOMIC DNA]</scope>
</reference>
<dbReference type="PANTHER" id="PTHR10688:SF16">
    <property type="entry name" value="PWWP DOMAIN-CONTAINING PROTEIN 3"/>
    <property type="match status" value="1"/>
</dbReference>
<evidence type="ECO:0000256" key="3">
    <source>
        <dbReference type="ARBA" id="ARBA00023242"/>
    </source>
</evidence>
<dbReference type="Proteomes" id="UP000836841">
    <property type="component" value="Chromosome 7"/>
</dbReference>
<evidence type="ECO:0000256" key="4">
    <source>
        <dbReference type="ARBA" id="ARBA00060746"/>
    </source>
</evidence>
<feature type="compositionally biased region" description="Acidic residues" evidence="5">
    <location>
        <begin position="338"/>
        <end position="355"/>
    </location>
</feature>
<dbReference type="Gene3D" id="2.30.30.140">
    <property type="match status" value="1"/>
</dbReference>
<feature type="compositionally biased region" description="Basic and acidic residues" evidence="5">
    <location>
        <begin position="749"/>
        <end position="765"/>
    </location>
</feature>
<feature type="compositionally biased region" description="Basic residues" evidence="5">
    <location>
        <begin position="795"/>
        <end position="804"/>
    </location>
</feature>
<feature type="compositionally biased region" description="Basic and acidic residues" evidence="5">
    <location>
        <begin position="721"/>
        <end position="741"/>
    </location>
</feature>
<keyword evidence="3" id="KW-0539">Nucleus</keyword>
<dbReference type="PROSITE" id="PS50812">
    <property type="entry name" value="PWWP"/>
    <property type="match status" value="1"/>
</dbReference>
<feature type="region of interest" description="Disordered" evidence="5">
    <location>
        <begin position="325"/>
        <end position="400"/>
    </location>
</feature>
<dbReference type="GO" id="GO:2000028">
    <property type="term" value="P:regulation of photoperiodism, flowering"/>
    <property type="evidence" value="ECO:0007669"/>
    <property type="project" value="UniProtKB-ARBA"/>
</dbReference>
<dbReference type="InterPro" id="IPR000313">
    <property type="entry name" value="PWWP_dom"/>
</dbReference>
<evidence type="ECO:0000259" key="6">
    <source>
        <dbReference type="PROSITE" id="PS50812"/>
    </source>
</evidence>
<dbReference type="PANTHER" id="PTHR10688">
    <property type="entry name" value="PWWP DOMAIN-CONTAINING PROTEIN"/>
    <property type="match status" value="1"/>
</dbReference>
<protein>
    <recommendedName>
        <fullName evidence="6">PWWP domain-containing protein</fullName>
    </recommendedName>
</protein>
<dbReference type="FunFam" id="2.30.30.140:FF:000115">
    <property type="entry name" value="Tudor/PWWP/MBT superfamily protein"/>
    <property type="match status" value="1"/>
</dbReference>
<accession>A0AAU9T6R6</accession>
<feature type="compositionally biased region" description="Acidic residues" evidence="5">
    <location>
        <begin position="128"/>
        <end position="139"/>
    </location>
</feature>
<feature type="compositionally biased region" description="Basic and acidic residues" evidence="5">
    <location>
        <begin position="114"/>
        <end position="127"/>
    </location>
</feature>
<dbReference type="SUPFAM" id="SSF63748">
    <property type="entry name" value="Tudor/PWWP/MBT"/>
    <property type="match status" value="1"/>
</dbReference>
<feature type="region of interest" description="Disordered" evidence="5">
    <location>
        <begin position="31"/>
        <end position="80"/>
    </location>
</feature>
<dbReference type="Pfam" id="PF00855">
    <property type="entry name" value="PWWP"/>
    <property type="match status" value="1"/>
</dbReference>